<evidence type="ECO:0000256" key="4">
    <source>
        <dbReference type="ARBA" id="ARBA00022801"/>
    </source>
</evidence>
<dbReference type="GO" id="GO:0045490">
    <property type="term" value="P:pectin catabolic process"/>
    <property type="evidence" value="ECO:0007669"/>
    <property type="project" value="UniProtKB-UniRule"/>
</dbReference>
<keyword evidence="5 7" id="KW-0063">Aspartyl esterase</keyword>
<dbReference type="SUPFAM" id="SSF51126">
    <property type="entry name" value="Pectin lyase-like"/>
    <property type="match status" value="1"/>
</dbReference>
<comment type="similarity">
    <text evidence="2">In the N-terminal section; belongs to the PMEI family.</text>
</comment>
<protein>
    <recommendedName>
        <fullName evidence="7">Pectinesterase</fullName>
        <ecNumber evidence="7">3.1.1.11</ecNumber>
    </recommendedName>
</protein>
<accession>A0A7I8K0B1</accession>
<dbReference type="InterPro" id="IPR006501">
    <property type="entry name" value="Pectinesterase_inhib_dom"/>
</dbReference>
<evidence type="ECO:0000256" key="3">
    <source>
        <dbReference type="ARBA" id="ARBA00007786"/>
    </source>
</evidence>
<dbReference type="Pfam" id="PF04043">
    <property type="entry name" value="PMEI"/>
    <property type="match status" value="1"/>
</dbReference>
<comment type="similarity">
    <text evidence="3">In the C-terminal section; belongs to the pectinesterase family.</text>
</comment>
<evidence type="ECO:0000256" key="1">
    <source>
        <dbReference type="ARBA" id="ARBA00005184"/>
    </source>
</evidence>
<dbReference type="PROSITE" id="PS00503">
    <property type="entry name" value="PECTINESTERASE_2"/>
    <property type="match status" value="1"/>
</dbReference>
<evidence type="ECO:0000256" key="5">
    <source>
        <dbReference type="ARBA" id="ARBA00023085"/>
    </source>
</evidence>
<dbReference type="GO" id="GO:0004857">
    <property type="term" value="F:enzyme inhibitor activity"/>
    <property type="evidence" value="ECO:0007669"/>
    <property type="project" value="InterPro"/>
</dbReference>
<dbReference type="CDD" id="cd15798">
    <property type="entry name" value="PMEI-like_3"/>
    <property type="match status" value="1"/>
</dbReference>
<keyword evidence="4 7" id="KW-0378">Hydrolase</keyword>
<keyword evidence="7" id="KW-0732">Signal</keyword>
<organism evidence="9 10">
    <name type="scientific">Spirodela intermedia</name>
    <name type="common">Intermediate duckweed</name>
    <dbReference type="NCBI Taxonomy" id="51605"/>
    <lineage>
        <taxon>Eukaryota</taxon>
        <taxon>Viridiplantae</taxon>
        <taxon>Streptophyta</taxon>
        <taxon>Embryophyta</taxon>
        <taxon>Tracheophyta</taxon>
        <taxon>Spermatophyta</taxon>
        <taxon>Magnoliopsida</taxon>
        <taxon>Liliopsida</taxon>
        <taxon>Araceae</taxon>
        <taxon>Lemnoideae</taxon>
        <taxon>Spirodela</taxon>
    </lineage>
</organism>
<dbReference type="Proteomes" id="UP000663760">
    <property type="component" value="Chromosome 1"/>
</dbReference>
<feature type="domain" description="Pectinesterase inhibitor" evidence="8">
    <location>
        <begin position="35"/>
        <end position="193"/>
    </location>
</feature>
<dbReference type="GO" id="GO:0030599">
    <property type="term" value="F:pectinesterase activity"/>
    <property type="evidence" value="ECO:0007669"/>
    <property type="project" value="UniProtKB-UniRule"/>
</dbReference>
<evidence type="ECO:0000313" key="10">
    <source>
        <dbReference type="Proteomes" id="UP000663760"/>
    </source>
</evidence>
<evidence type="ECO:0000313" key="9">
    <source>
        <dbReference type="EMBL" id="CAA7388875.1"/>
    </source>
</evidence>
<dbReference type="Gene3D" id="1.20.140.40">
    <property type="entry name" value="Invertase/pectin methylesterase inhibitor family protein"/>
    <property type="match status" value="1"/>
</dbReference>
<feature type="active site" evidence="6">
    <location>
        <position position="392"/>
    </location>
</feature>
<dbReference type="EC" id="3.1.1.11" evidence="7"/>
<dbReference type="NCBIfam" id="TIGR01614">
    <property type="entry name" value="PME_inhib"/>
    <property type="match status" value="1"/>
</dbReference>
<evidence type="ECO:0000256" key="7">
    <source>
        <dbReference type="RuleBase" id="RU000589"/>
    </source>
</evidence>
<evidence type="ECO:0000256" key="2">
    <source>
        <dbReference type="ARBA" id="ARBA00006027"/>
    </source>
</evidence>
<reference evidence="9" key="1">
    <citation type="submission" date="2020-02" db="EMBL/GenBank/DDBJ databases">
        <authorList>
            <person name="Scholz U."/>
            <person name="Mascher M."/>
            <person name="Fiebig A."/>
        </authorList>
    </citation>
    <scope>NUCLEOTIDE SEQUENCE</scope>
</reference>
<evidence type="ECO:0000259" key="8">
    <source>
        <dbReference type="SMART" id="SM00856"/>
    </source>
</evidence>
<feature type="signal peptide" evidence="7">
    <location>
        <begin position="1"/>
        <end position="30"/>
    </location>
</feature>
<name>A0A7I8K0B1_SPIIN</name>
<dbReference type="PANTHER" id="PTHR31707">
    <property type="entry name" value="PECTINESTERASE"/>
    <property type="match status" value="1"/>
</dbReference>
<dbReference type="UniPathway" id="UPA00545">
    <property type="reaction ID" value="UER00823"/>
</dbReference>
<keyword evidence="10" id="KW-1185">Reference proteome</keyword>
<dbReference type="Gene3D" id="2.160.20.10">
    <property type="entry name" value="Single-stranded right-handed beta-helix, Pectin lyase-like"/>
    <property type="match status" value="1"/>
</dbReference>
<dbReference type="SUPFAM" id="SSF101148">
    <property type="entry name" value="Plant invertase/pectin methylesterase inhibitor"/>
    <property type="match status" value="1"/>
</dbReference>
<dbReference type="SMART" id="SM00856">
    <property type="entry name" value="PMEI"/>
    <property type="match status" value="1"/>
</dbReference>
<sequence>MPRPKGKTDAFLRCSSLFLLLSLLISSAHAGEAETHLQAARLHCDGTLYPSLCVSTLNGIRGLTSKNLPQIISAAVSLTIGEVYSSSSNCSGILRQRTAALSGPQRIALNDCLELLDQTAVFLRDTVSGLSSTGNASRRVDDLRTLLSASIANQYTCLDGFINDSSGKSSPFRSTIESRIGHLSRLVSNALALVGKISSNGAVSTLDEPFAGYGKVNRDSFPSWLTRKDRGLLQAPVSGIKPNLTVAKDGSGNFTTISAAVAAAPSNSNTRFVIYIKAGGYFENVDVDSKKTNLMFIGDGMGKTVVKASRNVVDGWTTFRSATVAVVGKRFIARDMTFENAAGPSKEQAVALRSGSDLSAFYRCSFVGYQDTLYVHSLRQFYRQCDIYGTIDFIFGDAAVVLQNCSLYARKPNPNQKNIFTAQGRQDPNENTGISIQGCKVAAAADLIPVKSSFKSYLGRPWRQYSRTVYINSFMENIIDPAGWLPWSGNFALSTLYYGEYRNRGPGSNTTRRVTWPGYRVIKSSTEANQFTVRSFIQGDQWLGPTGIPFILGL</sequence>
<gene>
    <name evidence="9" type="ORF">SI8410_01001033</name>
</gene>
<comment type="pathway">
    <text evidence="1 7">Glycan metabolism; pectin degradation; 2-dehydro-3-deoxy-D-gluconate from pectin: step 1/5.</text>
</comment>
<dbReference type="InterPro" id="IPR000070">
    <property type="entry name" value="Pectinesterase_cat"/>
</dbReference>
<dbReference type="EMBL" id="LR746264">
    <property type="protein sequence ID" value="CAA7388875.1"/>
    <property type="molecule type" value="Genomic_DNA"/>
</dbReference>
<dbReference type="InterPro" id="IPR035513">
    <property type="entry name" value="Invertase/methylesterase_inhib"/>
</dbReference>
<dbReference type="FunFam" id="2.160.20.10:FF:000001">
    <property type="entry name" value="Pectinesterase"/>
    <property type="match status" value="1"/>
</dbReference>
<dbReference type="InterPro" id="IPR011050">
    <property type="entry name" value="Pectin_lyase_fold/virulence"/>
</dbReference>
<dbReference type="Pfam" id="PF01095">
    <property type="entry name" value="Pectinesterase"/>
    <property type="match status" value="1"/>
</dbReference>
<dbReference type="AlphaFoldDB" id="A0A7I8K0B1"/>
<dbReference type="GO" id="GO:0042545">
    <property type="term" value="P:cell wall modification"/>
    <property type="evidence" value="ECO:0007669"/>
    <property type="project" value="UniProtKB-UniRule"/>
</dbReference>
<feature type="chain" id="PRO_5029942087" description="Pectinesterase" evidence="7">
    <location>
        <begin position="31"/>
        <end position="554"/>
    </location>
</feature>
<evidence type="ECO:0000256" key="6">
    <source>
        <dbReference type="PROSITE-ProRule" id="PRU10040"/>
    </source>
</evidence>
<dbReference type="InterPro" id="IPR012334">
    <property type="entry name" value="Pectin_lyas_fold"/>
</dbReference>
<proteinExistence type="inferred from homology"/>
<comment type="catalytic activity">
    <reaction evidence="7">
        <text>[(1-&gt;4)-alpha-D-galacturonosyl methyl ester](n) + n H2O = [(1-&gt;4)-alpha-D-galacturonosyl](n) + n methanol + n H(+)</text>
        <dbReference type="Rhea" id="RHEA:22380"/>
        <dbReference type="Rhea" id="RHEA-COMP:14570"/>
        <dbReference type="Rhea" id="RHEA-COMP:14573"/>
        <dbReference type="ChEBI" id="CHEBI:15377"/>
        <dbReference type="ChEBI" id="CHEBI:15378"/>
        <dbReference type="ChEBI" id="CHEBI:17790"/>
        <dbReference type="ChEBI" id="CHEBI:140522"/>
        <dbReference type="ChEBI" id="CHEBI:140523"/>
        <dbReference type="EC" id="3.1.1.11"/>
    </reaction>
</comment>
<dbReference type="InterPro" id="IPR033131">
    <property type="entry name" value="Pectinesterase_Asp_AS"/>
</dbReference>
<dbReference type="OrthoDB" id="2019149at2759"/>